<feature type="transmembrane region" description="Helical" evidence="2">
    <location>
        <begin position="1088"/>
        <end position="1106"/>
    </location>
</feature>
<dbReference type="EMBL" id="QHLZ01000001">
    <property type="protein sequence ID" value="PXA69357.1"/>
    <property type="molecule type" value="Genomic_DNA"/>
</dbReference>
<dbReference type="RefSeq" id="WP_110104643.1">
    <property type="nucleotide sequence ID" value="NZ_JACBZZ010000001.1"/>
</dbReference>
<organism evidence="3 4">
    <name type="scientific">Arthrobacter psychrochitiniphilus</name>
    <dbReference type="NCBI Taxonomy" id="291045"/>
    <lineage>
        <taxon>Bacteria</taxon>
        <taxon>Bacillati</taxon>
        <taxon>Actinomycetota</taxon>
        <taxon>Actinomycetes</taxon>
        <taxon>Micrococcales</taxon>
        <taxon>Micrococcaceae</taxon>
        <taxon>Arthrobacter</taxon>
    </lineage>
</organism>
<reference evidence="3 4" key="1">
    <citation type="submission" date="2018-05" db="EMBL/GenBank/DDBJ databases">
        <title>Genetic diversity of glacier-inhabiting Cryobacterium bacteria in China and description of Cryobacterium mengkeensis sp. nov. and Arthrobacter glacialis sp. nov.</title>
        <authorList>
            <person name="Liu Q."/>
            <person name="Xin Y.-H."/>
        </authorList>
    </citation>
    <scope>NUCLEOTIDE SEQUENCE [LARGE SCALE GENOMIC DNA]</scope>
    <source>
        <strain evidence="3 4">GP3</strain>
    </source>
</reference>
<accession>A0A2V3DWF5</accession>
<feature type="transmembrane region" description="Helical" evidence="2">
    <location>
        <begin position="809"/>
        <end position="829"/>
    </location>
</feature>
<dbReference type="InterPro" id="IPR029044">
    <property type="entry name" value="Nucleotide-diphossugar_trans"/>
</dbReference>
<comment type="caution">
    <text evidence="3">The sequence shown here is derived from an EMBL/GenBank/DDBJ whole genome shotgun (WGS) entry which is preliminary data.</text>
</comment>
<evidence type="ECO:0000256" key="2">
    <source>
        <dbReference type="SAM" id="Phobius"/>
    </source>
</evidence>
<dbReference type="SUPFAM" id="SSF53448">
    <property type="entry name" value="Nucleotide-diphospho-sugar transferases"/>
    <property type="match status" value="1"/>
</dbReference>
<keyword evidence="3" id="KW-0808">Transferase</keyword>
<name>A0A2V3DWF5_9MICC</name>
<dbReference type="Gene3D" id="3.90.550.10">
    <property type="entry name" value="Spore Coat Polysaccharide Biosynthesis Protein SpsA, Chain A"/>
    <property type="match status" value="1"/>
</dbReference>
<protein>
    <submittedName>
        <fullName evidence="3">Glycosyl transferase</fullName>
    </submittedName>
</protein>
<dbReference type="PANTHER" id="PTHR43685">
    <property type="entry name" value="GLYCOSYLTRANSFERASE"/>
    <property type="match status" value="1"/>
</dbReference>
<dbReference type="AlphaFoldDB" id="A0A2V3DWF5"/>
<feature type="transmembrane region" description="Helical" evidence="2">
    <location>
        <begin position="736"/>
        <end position="757"/>
    </location>
</feature>
<keyword evidence="2" id="KW-1133">Transmembrane helix</keyword>
<keyword evidence="2" id="KW-0812">Transmembrane</keyword>
<feature type="transmembrane region" description="Helical" evidence="2">
    <location>
        <begin position="270"/>
        <end position="293"/>
    </location>
</feature>
<feature type="transmembrane region" description="Helical" evidence="2">
    <location>
        <begin position="529"/>
        <end position="548"/>
    </location>
</feature>
<dbReference type="GO" id="GO:0016740">
    <property type="term" value="F:transferase activity"/>
    <property type="evidence" value="ECO:0007669"/>
    <property type="project" value="UniProtKB-KW"/>
</dbReference>
<dbReference type="Proteomes" id="UP000246303">
    <property type="component" value="Unassembled WGS sequence"/>
</dbReference>
<gene>
    <name evidence="3" type="ORF">CVS29_02000</name>
</gene>
<evidence type="ECO:0000256" key="1">
    <source>
        <dbReference type="SAM" id="MobiDB-lite"/>
    </source>
</evidence>
<feature type="transmembrane region" description="Helical" evidence="2">
    <location>
        <begin position="702"/>
        <end position="724"/>
    </location>
</feature>
<keyword evidence="2" id="KW-0472">Membrane</keyword>
<dbReference type="Pfam" id="PF13641">
    <property type="entry name" value="Glyco_tranf_2_3"/>
    <property type="match status" value="1"/>
</dbReference>
<dbReference type="InterPro" id="IPR050834">
    <property type="entry name" value="Glycosyltransf_2"/>
</dbReference>
<sequence length="1131" mass="117686">MVAHNGGAYLPAVLAALAAQTHQPDQVLAADVGSTDDSGELLRKELGERHVISLEARKGYGAAVNAVLEHQKRLHGAAVLPARTARHGSQGPSGGVGVLEEELPTCNEWIWLLQDDAAPAPDALQLLIEATERATTATVVGCKQLDWENHRRLVDVGLRANKWFDRFSLVGLDEQDQGQYDHLTDMFAVNTAGMLVRRDVFERLGGFDPALPGPGDDLDFCARVRMAGDRVLVVPAAHMFHVVHRPNGVGSAVAARKAGIFLRLKHAPAWGVPLLCIGTFFSAIYWLLAGFVLKAPGHAVRMFIATCAGLMHPLALRRSRASLAATRTQRRSVHKGLHVPERTARDHLKMLRESVGPEEHSSEDILEGPSLLEPTGESHRENVTPLAATRTAPIISGLALVVVLGVLALVALSRFLGVPALMGGALLPLSADIGSIWSHATDWWISLGSGMPGRGNPFNFILFLLGALGGNASLSVLWLVLLALPLSAFTAWLAAGALTLRRWPRVVAALGWAGAPALLIALGQGRVGALLAHILIPIVMLGMIRAVGGAVSPESVPGTVEGALPSTKSATAKSATSKSAVFKLGRPGVGGNPSWTAAAAAGLALAVVCAAAPSLFVVAVVGVLAATVLLGRRGRTIWWSLLPTAALFLPFVWSAWENPRALLADPGLPLAATQGPLWQQILGFPLQLDTVEGVLGLGAAPWLTGVFVGIIGVPVVAAAVIALLLPLRRAAMVRSLCLLALLALGVSYGGKLLAVAFDGGTLVTVFNGPAVSLAFFALLGAALVGFDAIHRQAYEPSRTSKERHPAAKATAVVLSVVLVAAPVASLGAWTVQQFSSDHSGAALSGPFLLEGATAGTIPATAADRGTGPEASRTIVLTVRPDGSIDAALMQGAGTTLDSLSGISAAARITGAPGNEAILASDAPTQILESTVAALVSKSGIDPRNQLVDLGVGFVVLRPGDTAAELLASELEGVPGLNSVGPTESGWLWRVAPSYTTAGDTDVVNRVRLVAAGGKATSPVPSNGLGVKSAIAAGAPGRTVVMAERADSQWQAWLNGKPLKPVTAGWAQAFELPASAGTLEIRYIQPLDAVFTIVMLLIFGLTILLAVPVRARRGRTGAYRDEASLQRVGRRA</sequence>
<feature type="transmembrane region" description="Helical" evidence="2">
    <location>
        <begin position="597"/>
        <end position="630"/>
    </location>
</feature>
<proteinExistence type="predicted"/>
<evidence type="ECO:0000313" key="3">
    <source>
        <dbReference type="EMBL" id="PXA69357.1"/>
    </source>
</evidence>
<feature type="transmembrane region" description="Helical" evidence="2">
    <location>
        <begin position="769"/>
        <end position="789"/>
    </location>
</feature>
<feature type="transmembrane region" description="Helical" evidence="2">
    <location>
        <begin position="637"/>
        <end position="656"/>
    </location>
</feature>
<feature type="transmembrane region" description="Helical" evidence="2">
    <location>
        <begin position="394"/>
        <end position="412"/>
    </location>
</feature>
<dbReference type="PANTHER" id="PTHR43685:SF3">
    <property type="entry name" value="SLR2126 PROTEIN"/>
    <property type="match status" value="1"/>
</dbReference>
<keyword evidence="4" id="KW-1185">Reference proteome</keyword>
<feature type="region of interest" description="Disordered" evidence="1">
    <location>
        <begin position="356"/>
        <end position="378"/>
    </location>
</feature>
<feature type="transmembrane region" description="Helical" evidence="2">
    <location>
        <begin position="503"/>
        <end position="522"/>
    </location>
</feature>
<feature type="transmembrane region" description="Helical" evidence="2">
    <location>
        <begin position="458"/>
        <end position="483"/>
    </location>
</feature>
<evidence type="ECO:0000313" key="4">
    <source>
        <dbReference type="Proteomes" id="UP000246303"/>
    </source>
</evidence>
<dbReference type="OrthoDB" id="3734530at2"/>